<feature type="signal peptide" evidence="1">
    <location>
        <begin position="1"/>
        <end position="17"/>
    </location>
</feature>
<reference evidence="3" key="1">
    <citation type="submission" date="2023-01" db="EMBL/GenBank/DDBJ databases">
        <title>Key to firefly adult light organ development and bioluminescence: homeobox transcription factors regulate luciferase expression and transportation to peroxisome.</title>
        <authorList>
            <person name="Fu X."/>
        </authorList>
    </citation>
    <scope>NUCLEOTIDE SEQUENCE [LARGE SCALE GENOMIC DNA]</scope>
</reference>
<dbReference type="AlphaFoldDB" id="A0AAN7P529"/>
<dbReference type="EMBL" id="JARPUR010000002">
    <property type="protein sequence ID" value="KAK4880915.1"/>
    <property type="molecule type" value="Genomic_DNA"/>
</dbReference>
<keyword evidence="3" id="KW-1185">Reference proteome</keyword>
<gene>
    <name evidence="2" type="ORF">RN001_004234</name>
</gene>
<dbReference type="Proteomes" id="UP001353858">
    <property type="component" value="Unassembled WGS sequence"/>
</dbReference>
<evidence type="ECO:0000256" key="1">
    <source>
        <dbReference type="SAM" id="SignalP"/>
    </source>
</evidence>
<keyword evidence="1" id="KW-0732">Signal</keyword>
<name>A0AAN7P529_9COLE</name>
<organism evidence="2 3">
    <name type="scientific">Aquatica leii</name>
    <dbReference type="NCBI Taxonomy" id="1421715"/>
    <lineage>
        <taxon>Eukaryota</taxon>
        <taxon>Metazoa</taxon>
        <taxon>Ecdysozoa</taxon>
        <taxon>Arthropoda</taxon>
        <taxon>Hexapoda</taxon>
        <taxon>Insecta</taxon>
        <taxon>Pterygota</taxon>
        <taxon>Neoptera</taxon>
        <taxon>Endopterygota</taxon>
        <taxon>Coleoptera</taxon>
        <taxon>Polyphaga</taxon>
        <taxon>Elateriformia</taxon>
        <taxon>Elateroidea</taxon>
        <taxon>Lampyridae</taxon>
        <taxon>Luciolinae</taxon>
        <taxon>Aquatica</taxon>
    </lineage>
</organism>
<accession>A0AAN7P529</accession>
<evidence type="ECO:0000313" key="2">
    <source>
        <dbReference type="EMBL" id="KAK4880915.1"/>
    </source>
</evidence>
<protein>
    <submittedName>
        <fullName evidence="2">Uncharacterized protein</fullName>
    </submittedName>
</protein>
<feature type="chain" id="PRO_5042959859" evidence="1">
    <location>
        <begin position="18"/>
        <end position="437"/>
    </location>
</feature>
<sequence>MAMLLIIALLAEEPLAPESSTNINTSPVSDSLQSSSEIRNRFEDFDFRAFFDQTSHDIDNASLEVPKNLMQPEPTPFELNDINEKNKRMVDPHWPWGHQPKPRGLNNLRLEEIFPYKDFLEAKKCVSPLGWGRPGGGAPVVTHAGLKWVRTKEHPIIRFQWNKDLRRCVDNTLRYKTNQKEQEAYRKQLDEQVTSKRLREKWEKENDIQFYQRAFLKTPPWGKPGPGGTIWRPPKDIGLNFLKSLGWSTEKTLKNLSPNPNSKSSIIKEYQNFKQIAASDPLQREQTHEYKKSLQNLSDYDRYLNARIEDSLNKRRLSPLNQEVKDEELVPILAKQRTTAFKIPLATTDVTRGNPEPRRVTNANYLQELLNQMDSKKQHLKEIKLCDVENVSRHFEALDNFWGRPGNGAPRSTIKKGCLNRLLYENRMCSHYSKRLI</sequence>
<evidence type="ECO:0000313" key="3">
    <source>
        <dbReference type="Proteomes" id="UP001353858"/>
    </source>
</evidence>
<comment type="caution">
    <text evidence="2">The sequence shown here is derived from an EMBL/GenBank/DDBJ whole genome shotgun (WGS) entry which is preliminary data.</text>
</comment>
<proteinExistence type="predicted"/>